<evidence type="ECO:0000313" key="4">
    <source>
        <dbReference type="Proteomes" id="UP000034416"/>
    </source>
</evidence>
<reference evidence="3 5" key="3">
    <citation type="submission" date="2016-12" db="EMBL/GenBank/DDBJ databases">
        <title>The new phylogeny of genus Mycobacterium.</title>
        <authorList>
            <person name="Tortoli E."/>
            <person name="Trovato A."/>
            <person name="Cirillo D.M."/>
        </authorList>
    </citation>
    <scope>NUCLEOTIDE SEQUENCE [LARGE SCALE GENOMIC DNA]</scope>
    <source>
        <strain evidence="3 5">DSM 44942</strain>
    </source>
</reference>
<dbReference type="EMBL" id="LASW01000157">
    <property type="protein sequence ID" value="KKB97274.1"/>
    <property type="molecule type" value="Genomic_DNA"/>
</dbReference>
<dbReference type="Proteomes" id="UP000192327">
    <property type="component" value="Unassembled WGS sequence"/>
</dbReference>
<accession>A0A0F5MRQ8</accession>
<keyword evidence="1" id="KW-0472">Membrane</keyword>
<name>A0A0F5MRQ8_9MYCO</name>
<dbReference type="EMBL" id="MVHH01000028">
    <property type="protein sequence ID" value="OQZ95828.1"/>
    <property type="molecule type" value="Genomic_DNA"/>
</dbReference>
<dbReference type="STRING" id="342002.BST15_13570"/>
<feature type="transmembrane region" description="Helical" evidence="1">
    <location>
        <begin position="38"/>
        <end position="57"/>
    </location>
</feature>
<evidence type="ECO:0000313" key="5">
    <source>
        <dbReference type="Proteomes" id="UP000192327"/>
    </source>
</evidence>
<evidence type="ECO:0000313" key="3">
    <source>
        <dbReference type="EMBL" id="OQZ95828.1"/>
    </source>
</evidence>
<keyword evidence="5" id="KW-1185">Reference proteome</keyword>
<evidence type="ECO:0000256" key="1">
    <source>
        <dbReference type="SAM" id="Phobius"/>
    </source>
</evidence>
<evidence type="ECO:0000313" key="2">
    <source>
        <dbReference type="EMBL" id="KKB97274.1"/>
    </source>
</evidence>
<dbReference type="AlphaFoldDB" id="A0A0F5MRQ8"/>
<keyword evidence="1" id="KW-1133">Transmembrane helix</keyword>
<dbReference type="RefSeq" id="WP_046191344.1">
    <property type="nucleotide sequence ID" value="NZ_JACKUJ010000045.1"/>
</dbReference>
<protein>
    <submittedName>
        <fullName evidence="2">Uncharacterized protein</fullName>
    </submittedName>
</protein>
<proteinExistence type="predicted"/>
<dbReference type="PATRIC" id="fig|342002.3.peg.4179"/>
<organism evidence="2 4">
    <name type="scientific">Mycolicibacter arupensis</name>
    <dbReference type="NCBI Taxonomy" id="342002"/>
    <lineage>
        <taxon>Bacteria</taxon>
        <taxon>Bacillati</taxon>
        <taxon>Actinomycetota</taxon>
        <taxon>Actinomycetes</taxon>
        <taxon>Mycobacteriales</taxon>
        <taxon>Mycobacteriaceae</taxon>
        <taxon>Mycolicibacter</taxon>
    </lineage>
</organism>
<gene>
    <name evidence="3" type="ORF">BST15_13570</name>
    <name evidence="2" type="ORF">WR43_19890</name>
</gene>
<feature type="transmembrane region" description="Helical" evidence="1">
    <location>
        <begin position="63"/>
        <end position="86"/>
    </location>
</feature>
<dbReference type="Proteomes" id="UP000034416">
    <property type="component" value="Unassembled WGS sequence"/>
</dbReference>
<feature type="transmembrane region" description="Helical" evidence="1">
    <location>
        <begin position="6"/>
        <end position="22"/>
    </location>
</feature>
<dbReference type="OrthoDB" id="4761290at2"/>
<dbReference type="PROSITE" id="PS51257">
    <property type="entry name" value="PROKAR_LIPOPROTEIN"/>
    <property type="match status" value="1"/>
</dbReference>
<reference evidence="4" key="1">
    <citation type="submission" date="2015-04" db="EMBL/GenBank/DDBJ databases">
        <title>Genome sequence of Mycobacterium arupense GUC1.</title>
        <authorList>
            <person name="Greninger A.L."/>
            <person name="Cunningham G."/>
            <person name="Chiu C.Y."/>
            <person name="Miller S."/>
        </authorList>
    </citation>
    <scope>NUCLEOTIDE SEQUENCE [LARGE SCALE GENOMIC DNA]</scope>
    <source>
        <strain evidence="4">GUC1</strain>
    </source>
</reference>
<comment type="caution">
    <text evidence="2">The sequence shown here is derived from an EMBL/GenBank/DDBJ whole genome shotgun (WGS) entry which is preliminary data.</text>
</comment>
<feature type="transmembrane region" description="Helical" evidence="1">
    <location>
        <begin position="208"/>
        <end position="226"/>
    </location>
</feature>
<feature type="transmembrane region" description="Helical" evidence="1">
    <location>
        <begin position="107"/>
        <end position="126"/>
    </location>
</feature>
<reference evidence="2" key="2">
    <citation type="submission" date="2015-04" db="EMBL/GenBank/DDBJ databases">
        <title>Genome sequence of Mycobacterium arupense strain GUC1.</title>
        <authorList>
            <person name="Greninger A.L."/>
            <person name="Cunningham G."/>
            <person name="Chiu C.Y."/>
            <person name="Miller S."/>
        </authorList>
    </citation>
    <scope>NUCLEOTIDE SEQUENCE</scope>
    <source>
        <strain evidence="2">GUC1</strain>
    </source>
</reference>
<feature type="transmembrane region" description="Helical" evidence="1">
    <location>
        <begin position="146"/>
        <end position="170"/>
    </location>
</feature>
<keyword evidence="1" id="KW-0812">Transmembrane</keyword>
<sequence>MLKLINIAVFAALAACCYALWVRRDTWSSRWDSSPSRILVFIVGAGVLMSPVGWGFLDPILHSVLGVWNVSGLVAALCMFGAVVSMSGHVVTRLSDQDGARRLERRYITTPLRFVVPLTIVVYFIADRGQAQYQDVFATRGPWFTVYWALICGSALYLFWFTGRLLLALRNDPRSTASANRYLVWIALKTAAMSYQLISVLAGSTFTLPTWIGAGAASLAFAYAAAQSWRARADWFTPVRPNIAEVADEEVAGD</sequence>
<feature type="transmembrane region" description="Helical" evidence="1">
    <location>
        <begin position="182"/>
        <end position="202"/>
    </location>
</feature>